<feature type="region of interest" description="Disordered" evidence="1">
    <location>
        <begin position="125"/>
        <end position="147"/>
    </location>
</feature>
<feature type="region of interest" description="Disordered" evidence="1">
    <location>
        <begin position="71"/>
        <end position="109"/>
    </location>
</feature>
<evidence type="ECO:0000313" key="3">
    <source>
        <dbReference type="Proteomes" id="UP000464086"/>
    </source>
</evidence>
<reference evidence="2 3" key="1">
    <citation type="submission" date="2019-12" db="EMBL/GenBank/DDBJ databases">
        <title>Functional and genomic insights into the Sphingobium yanoikuyae YC-JY1, a bacterium efficiently degrading bisphenol A.</title>
        <authorList>
            <person name="Jia Y."/>
            <person name="Li X."/>
            <person name="Wang J."/>
            <person name="Eltoukhy A."/>
            <person name="Lamraoui I."/>
            <person name="Yan Y."/>
        </authorList>
    </citation>
    <scope>NUCLEOTIDE SEQUENCE [LARGE SCALE GENOMIC DNA]</scope>
    <source>
        <strain evidence="2 3">YC-JY1</strain>
    </source>
</reference>
<dbReference type="AlphaFoldDB" id="A0A6P1GBQ5"/>
<name>A0A6P1GBQ5_SPHYA</name>
<evidence type="ECO:0000313" key="2">
    <source>
        <dbReference type="EMBL" id="QHD65770.1"/>
    </source>
</evidence>
<dbReference type="Proteomes" id="UP000464086">
    <property type="component" value="Chromosome"/>
</dbReference>
<protein>
    <submittedName>
        <fullName evidence="2">Uncharacterized protein</fullName>
    </submittedName>
</protein>
<feature type="region of interest" description="Disordered" evidence="1">
    <location>
        <begin position="24"/>
        <end position="44"/>
    </location>
</feature>
<dbReference type="EMBL" id="CP047218">
    <property type="protein sequence ID" value="QHD65770.1"/>
    <property type="molecule type" value="Genomic_DNA"/>
</dbReference>
<organism evidence="2 3">
    <name type="scientific">Sphingobium yanoikuyae</name>
    <name type="common">Sphingomonas yanoikuyae</name>
    <dbReference type="NCBI Taxonomy" id="13690"/>
    <lineage>
        <taxon>Bacteria</taxon>
        <taxon>Pseudomonadati</taxon>
        <taxon>Pseudomonadota</taxon>
        <taxon>Alphaproteobacteria</taxon>
        <taxon>Sphingomonadales</taxon>
        <taxon>Sphingomonadaceae</taxon>
        <taxon>Sphingobium</taxon>
    </lineage>
</organism>
<accession>A0A6P1GBQ5</accession>
<gene>
    <name evidence="2" type="ORF">GS397_00910</name>
</gene>
<feature type="compositionally biased region" description="Basic and acidic residues" evidence="1">
    <location>
        <begin position="77"/>
        <end position="100"/>
    </location>
</feature>
<sequence>MEGQTATNPTTGERIVMRGGQWVPLTSSAQSTPTSGQARPFGSIVVKEGDPYANTERRLGIQRDQQQIGIAGNADARAADNARRDAEKAARDQREFDATHLPDGSPRPTLEAGYQWGPDGKTAMRIPGLPPEAGAAGPQTDADRDSVRAEAIDKIRLARSLQQRSRDGWFTTGFGSGIAGSIRGTDAYNLAQDTETLKNAGALTRIMEMARTNGGKNPLTPLSNSDFQALASSLSNLDTGQGDEQYQANVQRVIDLYTRAYQAAGGADLERDLIPAGARSAPVGPGAFPQSGNGGGAAPGGGNLGTLVPADVANAIRKGGLTDAQANAYDAFMRANPNANTQQLQAFAQSMGLDLSNAEDIIRARNAGGGFLPGETGIIRAPDISDARGRGSLGEGADAFVRGAADTVSLGFGDELAAAGDTLFGGGTMDDNLARQRAIDAYDAENSPWLRGAGQLAGGLALPVGRVATAGDAVRVGAGYGGAYGFGSGDGIADRLTGAGAGALTGGAIAGGLQRVGGAIGSRLARGRDGNPEARGIYEAAQRQGVDLLPADVGGDMTRRFTAGAAQTPLGAGPILSTARRAQDQAAGVVRRTASVITEPADQYGAGRAAQRGAERFVSDSEKRAGRLYDAISVPDRMPAVTDASVGALERITQGMESNPELSRIWTGHPRLRATMEALRRPNVRERSGPAGYPMLEKEVIENGQSRWVPMSQREIEAGAPEGGQVSWADMKRLRSIIGEIVGKPSFGSEGNEIAANRALYAALSDDMRATAERAGPEALRQFERANGFWRGRQERIANVVVPILGKEGGADGQAAFNAIQNWAGTRGESSRVGRLLRSIPKDEAETIGATFISELGRPSAGRLSNQNPFSLSDFATHWNKLDQKAKSALFTKEQNAALNDLFTIASGTKEAQRFANTSNTAGALMSHGTTVSTIAGLGAAATGQPLTALAAFAPAIGQYVTGRMLASPKFVERLAMAAKAKTPSAQRARLQALSSAIARDPALAQEGLGLQQYIAKVANDNLSAAAAGGDQKENRQQR</sequence>
<feature type="compositionally biased region" description="Polar residues" evidence="1">
    <location>
        <begin position="24"/>
        <end position="37"/>
    </location>
</feature>
<dbReference type="RefSeq" id="WP_159365398.1">
    <property type="nucleotide sequence ID" value="NZ_CP047218.1"/>
</dbReference>
<evidence type="ECO:0000256" key="1">
    <source>
        <dbReference type="SAM" id="MobiDB-lite"/>
    </source>
</evidence>
<proteinExistence type="predicted"/>